<dbReference type="SUPFAM" id="SSF56529">
    <property type="entry name" value="FAH"/>
    <property type="match status" value="1"/>
</dbReference>
<reference evidence="3 4" key="1">
    <citation type="submission" date="2019-09" db="EMBL/GenBank/DDBJ databases">
        <title>Salinarimonas rosea gen. nov., sp. nov., a new member of the a-2 subgroup of the Proteobacteria.</title>
        <authorList>
            <person name="Liu J."/>
        </authorList>
    </citation>
    <scope>NUCLEOTIDE SEQUENCE [LARGE SCALE GENOMIC DNA]</scope>
    <source>
        <strain evidence="3 4">BN140002</strain>
    </source>
</reference>
<dbReference type="PANTHER" id="PTHR11820">
    <property type="entry name" value="ACYLPYRUVASE"/>
    <property type="match status" value="1"/>
</dbReference>
<dbReference type="Gene3D" id="3.90.850.10">
    <property type="entry name" value="Fumarylacetoacetase-like, C-terminal domain"/>
    <property type="match status" value="1"/>
</dbReference>
<keyword evidence="3" id="KW-0378">Hydrolase</keyword>
<feature type="domain" description="Fumarylacetoacetase-like C-terminal" evidence="2">
    <location>
        <begin position="27"/>
        <end position="231"/>
    </location>
</feature>
<accession>A0A5B2VEJ2</accession>
<evidence type="ECO:0000256" key="1">
    <source>
        <dbReference type="ARBA" id="ARBA00022723"/>
    </source>
</evidence>
<organism evidence="3 4">
    <name type="scientific">Salinarimonas soli</name>
    <dbReference type="NCBI Taxonomy" id="1638099"/>
    <lineage>
        <taxon>Bacteria</taxon>
        <taxon>Pseudomonadati</taxon>
        <taxon>Pseudomonadota</taxon>
        <taxon>Alphaproteobacteria</taxon>
        <taxon>Hyphomicrobiales</taxon>
        <taxon>Salinarimonadaceae</taxon>
        <taxon>Salinarimonas</taxon>
    </lineage>
</organism>
<dbReference type="EMBL" id="VUOA01000016">
    <property type="protein sequence ID" value="KAA2237963.1"/>
    <property type="molecule type" value="Genomic_DNA"/>
</dbReference>
<dbReference type="OrthoDB" id="5197601at2"/>
<sequence length="232" mass="24947">MSFVVPPPEPVAIPVAGSSDLFPVRRVFCVGRNYAAHAREMGGDPTREPPFFFMKPADALQIVPEGQTVDHPYPPGSSNYHFEIEMVAALHRGGRDIPVESALDCVFGYAVGLDMTRRDLQDEAKGLRRPWELGKAADLSGPIGPLHPVSRVGHPAKGAITLTTDGAPRQSADIADMIWSVAEQVAYLSRYFELKAGDVIFSGTPEGVGKVERGQTMVGAVEGLGEIRLKVG</sequence>
<evidence type="ECO:0000259" key="2">
    <source>
        <dbReference type="Pfam" id="PF01557"/>
    </source>
</evidence>
<dbReference type="AlphaFoldDB" id="A0A5B2VEJ2"/>
<dbReference type="InterPro" id="IPR036663">
    <property type="entry name" value="Fumarylacetoacetase_C_sf"/>
</dbReference>
<proteinExistence type="predicted"/>
<comment type="caution">
    <text evidence="3">The sequence shown here is derived from an EMBL/GenBank/DDBJ whole genome shotgun (WGS) entry which is preliminary data.</text>
</comment>
<dbReference type="GO" id="GO:0046872">
    <property type="term" value="F:metal ion binding"/>
    <property type="evidence" value="ECO:0007669"/>
    <property type="project" value="UniProtKB-KW"/>
</dbReference>
<dbReference type="RefSeq" id="WP_149816295.1">
    <property type="nucleotide sequence ID" value="NZ_VUOA01000016.1"/>
</dbReference>
<name>A0A5B2VEJ2_9HYPH</name>
<gene>
    <name evidence="3" type="ORF">F0L46_06735</name>
</gene>
<evidence type="ECO:0000313" key="3">
    <source>
        <dbReference type="EMBL" id="KAA2237963.1"/>
    </source>
</evidence>
<protein>
    <submittedName>
        <fullName evidence="3">Fumarylacetoacetate hydrolase family protein</fullName>
    </submittedName>
</protein>
<dbReference type="PANTHER" id="PTHR11820:SF90">
    <property type="entry name" value="FLUTATHIONE S-TRANSFERASE"/>
    <property type="match status" value="1"/>
</dbReference>
<dbReference type="GO" id="GO:0018773">
    <property type="term" value="F:acetylpyruvate hydrolase activity"/>
    <property type="evidence" value="ECO:0007669"/>
    <property type="project" value="TreeGrafter"/>
</dbReference>
<keyword evidence="1" id="KW-0479">Metal-binding</keyword>
<dbReference type="InterPro" id="IPR011234">
    <property type="entry name" value="Fumarylacetoacetase-like_C"/>
</dbReference>
<evidence type="ECO:0000313" key="4">
    <source>
        <dbReference type="Proteomes" id="UP000323142"/>
    </source>
</evidence>
<dbReference type="Proteomes" id="UP000323142">
    <property type="component" value="Unassembled WGS sequence"/>
</dbReference>
<keyword evidence="4" id="KW-1185">Reference proteome</keyword>
<reference evidence="3 4" key="2">
    <citation type="submission" date="2019-09" db="EMBL/GenBank/DDBJ databases">
        <authorList>
            <person name="Jin C."/>
        </authorList>
    </citation>
    <scope>NUCLEOTIDE SEQUENCE [LARGE SCALE GENOMIC DNA]</scope>
    <source>
        <strain evidence="3 4">BN140002</strain>
    </source>
</reference>
<dbReference type="Pfam" id="PF01557">
    <property type="entry name" value="FAA_hydrolase"/>
    <property type="match status" value="1"/>
</dbReference>